<dbReference type="AlphaFoldDB" id="A0A6P0HML3"/>
<gene>
    <name evidence="5 7" type="primary">rpmF</name>
    <name evidence="7" type="ORF">G3T38_16820</name>
</gene>
<dbReference type="NCBIfam" id="TIGR01031">
    <property type="entry name" value="rpmF_bact"/>
    <property type="match status" value="1"/>
</dbReference>
<feature type="region of interest" description="Disordered" evidence="6">
    <location>
        <begin position="49"/>
        <end position="69"/>
    </location>
</feature>
<dbReference type="Proteomes" id="UP000468687">
    <property type="component" value="Unassembled WGS sequence"/>
</dbReference>
<evidence type="ECO:0000313" key="7">
    <source>
        <dbReference type="EMBL" id="NEN79932.1"/>
    </source>
</evidence>
<dbReference type="InterPro" id="IPR011332">
    <property type="entry name" value="Ribosomal_zn-bd"/>
</dbReference>
<sequence length="69" mass="7677">MAVPKRRLSRSNTRHRRSQWKATPADLVPVVVGGEEHAVPRSLVRAVQRGLVDPATGRPTRNTRRGGTR</sequence>
<feature type="compositionally biased region" description="Basic residues" evidence="6">
    <location>
        <begin position="1"/>
        <end position="19"/>
    </location>
</feature>
<protein>
    <recommendedName>
        <fullName evidence="4 5">Large ribosomal subunit protein bL32</fullName>
    </recommendedName>
</protein>
<feature type="region of interest" description="Disordered" evidence="6">
    <location>
        <begin position="1"/>
        <end position="22"/>
    </location>
</feature>
<reference evidence="7 8" key="1">
    <citation type="journal article" date="2014" name="Int. J. Syst. Evol. Microbiol.">
        <title>Nocardioides zeae sp. nov., isolated from the stem of Zea mays.</title>
        <authorList>
            <person name="Glaeser S.P."/>
            <person name="McInroy J.A."/>
            <person name="Busse H.J."/>
            <person name="Kampfer P."/>
        </authorList>
    </citation>
    <scope>NUCLEOTIDE SEQUENCE [LARGE SCALE GENOMIC DNA]</scope>
    <source>
        <strain evidence="7 8">JCM 30728</strain>
    </source>
</reference>
<keyword evidence="2 5" id="KW-0689">Ribosomal protein</keyword>
<comment type="similarity">
    <text evidence="1 5">Belongs to the bacterial ribosomal protein bL32 family.</text>
</comment>
<comment type="caution">
    <text evidence="7">The sequence shown here is derived from an EMBL/GenBank/DDBJ whole genome shotgun (WGS) entry which is preliminary data.</text>
</comment>
<name>A0A6P0HML3_9ACTN</name>
<dbReference type="GO" id="GO:0003735">
    <property type="term" value="F:structural constituent of ribosome"/>
    <property type="evidence" value="ECO:0007669"/>
    <property type="project" value="InterPro"/>
</dbReference>
<dbReference type="HAMAP" id="MF_00340">
    <property type="entry name" value="Ribosomal_bL32"/>
    <property type="match status" value="1"/>
</dbReference>
<evidence type="ECO:0000313" key="8">
    <source>
        <dbReference type="Proteomes" id="UP000468687"/>
    </source>
</evidence>
<organism evidence="7 8">
    <name type="scientific">Nocardioides zeae</name>
    <dbReference type="NCBI Taxonomy" id="1457234"/>
    <lineage>
        <taxon>Bacteria</taxon>
        <taxon>Bacillati</taxon>
        <taxon>Actinomycetota</taxon>
        <taxon>Actinomycetes</taxon>
        <taxon>Propionibacteriales</taxon>
        <taxon>Nocardioidaceae</taxon>
        <taxon>Nocardioides</taxon>
    </lineage>
</organism>
<proteinExistence type="inferred from homology"/>
<keyword evidence="3 5" id="KW-0687">Ribonucleoprotein</keyword>
<dbReference type="InterPro" id="IPR002677">
    <property type="entry name" value="Ribosomal_bL32"/>
</dbReference>
<dbReference type="GO" id="GO:0015934">
    <property type="term" value="C:large ribosomal subunit"/>
    <property type="evidence" value="ECO:0007669"/>
    <property type="project" value="InterPro"/>
</dbReference>
<evidence type="ECO:0000256" key="4">
    <source>
        <dbReference type="ARBA" id="ARBA00035178"/>
    </source>
</evidence>
<dbReference type="EMBL" id="JAAGXA010000013">
    <property type="protein sequence ID" value="NEN79932.1"/>
    <property type="molecule type" value="Genomic_DNA"/>
</dbReference>
<dbReference type="SUPFAM" id="SSF57829">
    <property type="entry name" value="Zn-binding ribosomal proteins"/>
    <property type="match status" value="1"/>
</dbReference>
<keyword evidence="8" id="KW-1185">Reference proteome</keyword>
<evidence type="ECO:0000256" key="5">
    <source>
        <dbReference type="HAMAP-Rule" id="MF_00340"/>
    </source>
</evidence>
<evidence type="ECO:0000256" key="3">
    <source>
        <dbReference type="ARBA" id="ARBA00023274"/>
    </source>
</evidence>
<dbReference type="GO" id="GO:0006412">
    <property type="term" value="P:translation"/>
    <property type="evidence" value="ECO:0007669"/>
    <property type="project" value="UniProtKB-UniRule"/>
</dbReference>
<evidence type="ECO:0000256" key="1">
    <source>
        <dbReference type="ARBA" id="ARBA00008560"/>
    </source>
</evidence>
<evidence type="ECO:0000256" key="6">
    <source>
        <dbReference type="SAM" id="MobiDB-lite"/>
    </source>
</evidence>
<dbReference type="RefSeq" id="WP_163773483.1">
    <property type="nucleotide sequence ID" value="NZ_JAAGXA010000013.1"/>
</dbReference>
<accession>A0A6P0HML3</accession>
<dbReference type="Pfam" id="PF01783">
    <property type="entry name" value="Ribosomal_L32p"/>
    <property type="match status" value="1"/>
</dbReference>
<evidence type="ECO:0000256" key="2">
    <source>
        <dbReference type="ARBA" id="ARBA00022980"/>
    </source>
</evidence>